<evidence type="ECO:0008006" key="4">
    <source>
        <dbReference type="Google" id="ProtNLM"/>
    </source>
</evidence>
<gene>
    <name evidence="2" type="ORF">ACFQKD_11315</name>
</gene>
<dbReference type="Proteomes" id="UP001596388">
    <property type="component" value="Unassembled WGS sequence"/>
</dbReference>
<feature type="region of interest" description="Disordered" evidence="1">
    <location>
        <begin position="58"/>
        <end position="135"/>
    </location>
</feature>
<dbReference type="RefSeq" id="WP_276237614.1">
    <property type="nucleotide sequence ID" value="NZ_CP119989.1"/>
</dbReference>
<comment type="caution">
    <text evidence="2">The sequence shown here is derived from an EMBL/GenBank/DDBJ whole genome shotgun (WGS) entry which is preliminary data.</text>
</comment>
<dbReference type="GeneID" id="79271191"/>
<organism evidence="2 3">
    <name type="scientific">Halobaculum marinum</name>
    <dbReference type="NCBI Taxonomy" id="3031996"/>
    <lineage>
        <taxon>Archaea</taxon>
        <taxon>Methanobacteriati</taxon>
        <taxon>Methanobacteriota</taxon>
        <taxon>Stenosarchaea group</taxon>
        <taxon>Halobacteria</taxon>
        <taxon>Halobacteriales</taxon>
        <taxon>Haloferacaceae</taxon>
        <taxon>Halobaculum</taxon>
    </lineage>
</organism>
<dbReference type="EMBL" id="JBHTAG010000003">
    <property type="protein sequence ID" value="MFC7097893.1"/>
    <property type="molecule type" value="Genomic_DNA"/>
</dbReference>
<evidence type="ECO:0000256" key="1">
    <source>
        <dbReference type="SAM" id="MobiDB-lite"/>
    </source>
</evidence>
<name>A0ABD5WYL7_9EURY</name>
<dbReference type="AlphaFoldDB" id="A0ABD5WYL7"/>
<accession>A0ABD5WYL7</accession>
<sequence length="296" mass="29406">MTQLSRRAALVTLAAVAGAGVALPASTPLGRLLDDDDPAATGAVPDPAITVGYRILPWETPTTTPDGTASGAGANDSSPDGGQPSATPTPPESATPTPSADPALTGWRRGSPTESTTTVDRDDDGRTRLVTRATTPTVPLEAVTPGSGGTLALGVSVGDTPVWLSLRTDATDDENGVGESEAAAGDTTPDAGELAAFLGVRLVVVPEDGGSDTVFEGTLAGLLAATAADGDGLAVAGGRPDGAWSPGASCEVRLEWTFLGDAAAFAARGLPVPGDVNVTQSDRLDLSVTITAQTVA</sequence>
<evidence type="ECO:0000313" key="2">
    <source>
        <dbReference type="EMBL" id="MFC7097893.1"/>
    </source>
</evidence>
<keyword evidence="3" id="KW-1185">Reference proteome</keyword>
<dbReference type="InterPro" id="IPR006311">
    <property type="entry name" value="TAT_signal"/>
</dbReference>
<dbReference type="PROSITE" id="PS51318">
    <property type="entry name" value="TAT"/>
    <property type="match status" value="1"/>
</dbReference>
<reference evidence="2 3" key="1">
    <citation type="journal article" date="2019" name="Int. J. Syst. Evol. Microbiol.">
        <title>The Global Catalogue of Microorganisms (GCM) 10K type strain sequencing project: providing services to taxonomists for standard genome sequencing and annotation.</title>
        <authorList>
            <consortium name="The Broad Institute Genomics Platform"/>
            <consortium name="The Broad Institute Genome Sequencing Center for Infectious Disease"/>
            <person name="Wu L."/>
            <person name="Ma J."/>
        </authorList>
    </citation>
    <scope>NUCLEOTIDE SEQUENCE [LARGE SCALE GENOMIC DNA]</scope>
    <source>
        <strain evidence="2 3">DT55</strain>
    </source>
</reference>
<protein>
    <recommendedName>
        <fullName evidence="4">SipW-cognate class signal peptide</fullName>
    </recommendedName>
</protein>
<feature type="compositionally biased region" description="Low complexity" evidence="1">
    <location>
        <begin position="94"/>
        <end position="103"/>
    </location>
</feature>
<evidence type="ECO:0000313" key="3">
    <source>
        <dbReference type="Proteomes" id="UP001596388"/>
    </source>
</evidence>
<proteinExistence type="predicted"/>